<dbReference type="SUPFAM" id="SSF53335">
    <property type="entry name" value="S-adenosyl-L-methionine-dependent methyltransferases"/>
    <property type="match status" value="1"/>
</dbReference>
<keyword evidence="1" id="KW-0175">Coiled coil</keyword>
<feature type="coiled-coil region" evidence="1">
    <location>
        <begin position="274"/>
        <end position="301"/>
    </location>
</feature>
<dbReference type="Gene3D" id="3.40.50.150">
    <property type="entry name" value="Vaccinia Virus protein VP39"/>
    <property type="match status" value="1"/>
</dbReference>
<accession>A0A9N9FGF2</accession>
<keyword evidence="4" id="KW-1185">Reference proteome</keyword>
<dbReference type="Pfam" id="PF13649">
    <property type="entry name" value="Methyltransf_25"/>
    <property type="match status" value="1"/>
</dbReference>
<dbReference type="PANTHER" id="PTHR43591">
    <property type="entry name" value="METHYLTRANSFERASE"/>
    <property type="match status" value="1"/>
</dbReference>
<comment type="caution">
    <text evidence="3">The sequence shown here is derived from an EMBL/GenBank/DDBJ whole genome shotgun (WGS) entry which is preliminary data.</text>
</comment>
<gene>
    <name evidence="3" type="ORF">POCULU_LOCUS4208</name>
</gene>
<name>A0A9N9FGF2_9GLOM</name>
<dbReference type="PANTHER" id="PTHR43591:SF24">
    <property type="entry name" value="2-METHOXY-6-POLYPRENYL-1,4-BENZOQUINOL METHYLASE, MITOCHONDRIAL"/>
    <property type="match status" value="1"/>
</dbReference>
<protein>
    <submittedName>
        <fullName evidence="3">6849_t:CDS:1</fullName>
    </submittedName>
</protein>
<dbReference type="EMBL" id="CAJVPJ010000528">
    <property type="protein sequence ID" value="CAG8534237.1"/>
    <property type="molecule type" value="Genomic_DNA"/>
</dbReference>
<dbReference type="InterPro" id="IPR029063">
    <property type="entry name" value="SAM-dependent_MTases_sf"/>
</dbReference>
<feature type="domain" description="Methyltransferase" evidence="2">
    <location>
        <begin position="90"/>
        <end position="183"/>
    </location>
</feature>
<reference evidence="3" key="1">
    <citation type="submission" date="2021-06" db="EMBL/GenBank/DDBJ databases">
        <authorList>
            <person name="Kallberg Y."/>
            <person name="Tangrot J."/>
            <person name="Rosling A."/>
        </authorList>
    </citation>
    <scope>NUCLEOTIDE SEQUENCE</scope>
    <source>
        <strain evidence="3">IA702</strain>
    </source>
</reference>
<evidence type="ECO:0000256" key="1">
    <source>
        <dbReference type="SAM" id="Coils"/>
    </source>
</evidence>
<dbReference type="Proteomes" id="UP000789572">
    <property type="component" value="Unassembled WGS sequence"/>
</dbReference>
<dbReference type="GO" id="GO:0008168">
    <property type="term" value="F:methyltransferase activity"/>
    <property type="evidence" value="ECO:0007669"/>
    <property type="project" value="TreeGrafter"/>
</dbReference>
<dbReference type="AlphaFoldDB" id="A0A9N9FGF2"/>
<evidence type="ECO:0000313" key="3">
    <source>
        <dbReference type="EMBL" id="CAG8534237.1"/>
    </source>
</evidence>
<dbReference type="OrthoDB" id="2013972at2759"/>
<evidence type="ECO:0000259" key="2">
    <source>
        <dbReference type="Pfam" id="PF13649"/>
    </source>
</evidence>
<proteinExistence type="predicted"/>
<dbReference type="InterPro" id="IPR041698">
    <property type="entry name" value="Methyltransf_25"/>
</dbReference>
<evidence type="ECO:0000313" key="4">
    <source>
        <dbReference type="Proteomes" id="UP000789572"/>
    </source>
</evidence>
<dbReference type="CDD" id="cd02440">
    <property type="entry name" value="AdoMet_MTases"/>
    <property type="match status" value="1"/>
</dbReference>
<organism evidence="3 4">
    <name type="scientific">Paraglomus occultum</name>
    <dbReference type="NCBI Taxonomy" id="144539"/>
    <lineage>
        <taxon>Eukaryota</taxon>
        <taxon>Fungi</taxon>
        <taxon>Fungi incertae sedis</taxon>
        <taxon>Mucoromycota</taxon>
        <taxon>Glomeromycotina</taxon>
        <taxon>Glomeromycetes</taxon>
        <taxon>Paraglomerales</taxon>
        <taxon>Paraglomeraceae</taxon>
        <taxon>Paraglomus</taxon>
    </lineage>
</organism>
<sequence length="335" mass="38047">MPTTQVYSTSPTSYTFPTPDMSQTTNLSLDDYGTIKGRRFYVGDTIPYFLPNDEEEIERWHMLHYLTRYTWRSNFSAPVEESLFVKGTRILDVGCGSGTWILEMANLYPQSTFIGVDIASIFPPDSTKPHNAGFLQCNILNGLPFPDDTFDFVHIRFMNVGLTERQWEDLVIPELIRVVKAGGWIEIMELCNTWDNAGESTKKLFQANDALFASRNLCPNIEPHLEQCLKSCDKVTDICKDERSTAVGAWGGALGERMSQNIRRYAKSCIPALSEILHTDLEEYEATLENSLREVDENKNSVRSYRIYCKKVKKNIIPKLSSGPNAALQKGFAYF</sequence>